<evidence type="ECO:0000313" key="4">
    <source>
        <dbReference type="Proteomes" id="UP000297299"/>
    </source>
</evidence>
<name>A0A4Y8DBI4_9HELO</name>
<keyword evidence="4" id="KW-1185">Reference proteome</keyword>
<reference evidence="3 4" key="1">
    <citation type="submission" date="2017-11" db="EMBL/GenBank/DDBJ databases">
        <title>Comparative genomics of Botrytis spp.</title>
        <authorList>
            <person name="Valero-Jimenez C.A."/>
            <person name="Tapia P."/>
            <person name="Veloso J."/>
            <person name="Silva-Moreno E."/>
            <person name="Staats M."/>
            <person name="Valdes J.H."/>
            <person name="Van Kan J.A.L."/>
        </authorList>
    </citation>
    <scope>NUCLEOTIDE SEQUENCE [LARGE SCALE GENOMIC DNA]</scope>
    <source>
        <strain evidence="3 4">MUCL2830</strain>
    </source>
</reference>
<proteinExistence type="predicted"/>
<dbReference type="Proteomes" id="UP000297299">
    <property type="component" value="Unassembled WGS sequence"/>
</dbReference>
<evidence type="ECO:0000256" key="2">
    <source>
        <dbReference type="SAM" id="MobiDB-lite"/>
    </source>
</evidence>
<keyword evidence="1" id="KW-0175">Coiled coil</keyword>
<protein>
    <submittedName>
        <fullName evidence="3">Uncharacterized protein</fullName>
    </submittedName>
</protein>
<feature type="coiled-coil region" evidence="1">
    <location>
        <begin position="186"/>
        <end position="213"/>
    </location>
</feature>
<feature type="region of interest" description="Disordered" evidence="2">
    <location>
        <begin position="115"/>
        <end position="152"/>
    </location>
</feature>
<dbReference type="EMBL" id="PHWZ01000048">
    <property type="protein sequence ID" value="TEY78476.1"/>
    <property type="molecule type" value="Genomic_DNA"/>
</dbReference>
<feature type="compositionally biased region" description="Polar residues" evidence="2">
    <location>
        <begin position="128"/>
        <end position="142"/>
    </location>
</feature>
<evidence type="ECO:0000256" key="1">
    <source>
        <dbReference type="SAM" id="Coils"/>
    </source>
</evidence>
<organism evidence="3 4">
    <name type="scientific">Botryotinia calthae</name>
    <dbReference type="NCBI Taxonomy" id="38488"/>
    <lineage>
        <taxon>Eukaryota</taxon>
        <taxon>Fungi</taxon>
        <taxon>Dikarya</taxon>
        <taxon>Ascomycota</taxon>
        <taxon>Pezizomycotina</taxon>
        <taxon>Leotiomycetes</taxon>
        <taxon>Helotiales</taxon>
        <taxon>Sclerotiniaceae</taxon>
        <taxon>Botryotinia</taxon>
    </lineage>
</organism>
<gene>
    <name evidence="3" type="ORF">BOTCAL_0048g00020</name>
</gene>
<accession>A0A4Y8DBI4</accession>
<evidence type="ECO:0000313" key="3">
    <source>
        <dbReference type="EMBL" id="TEY78476.1"/>
    </source>
</evidence>
<sequence>MASESPLLLGLNRDQWTLDLLRSTIQELVRENYDIELELDQPCDTRPVLMHRLDNLLRELTPETVNILSERLRQRNWGLGDVKDRGAAPPIAARAAPRRTAVRVARVQPQIRWNLRNRNPPLPAGTGALNNAMRNPRTQSELPTAAQAARTSQMVRAVSGTVSNNDELRRLIREFAEAEARRGIEAEQFRGRISELEAVNNRLTTESAEEETR</sequence>
<dbReference type="AlphaFoldDB" id="A0A4Y8DBI4"/>
<dbReference type="OrthoDB" id="3561711at2759"/>
<comment type="caution">
    <text evidence="3">The sequence shown here is derived from an EMBL/GenBank/DDBJ whole genome shotgun (WGS) entry which is preliminary data.</text>
</comment>